<keyword evidence="2" id="KW-0464">Manganese</keyword>
<dbReference type="NCBIfam" id="TIGR01891">
    <property type="entry name" value="amidohydrolases"/>
    <property type="match status" value="1"/>
</dbReference>
<dbReference type="GO" id="GO:0050118">
    <property type="term" value="F:N-acetyldiaminopimelate deacetylase activity"/>
    <property type="evidence" value="ECO:0007669"/>
    <property type="project" value="UniProtKB-ARBA"/>
</dbReference>
<keyword evidence="5" id="KW-1185">Reference proteome</keyword>
<evidence type="ECO:0000256" key="1">
    <source>
        <dbReference type="ARBA" id="ARBA00022801"/>
    </source>
</evidence>
<dbReference type="Pfam" id="PF01546">
    <property type="entry name" value="Peptidase_M20"/>
    <property type="match status" value="1"/>
</dbReference>
<evidence type="ECO:0000313" key="5">
    <source>
        <dbReference type="Proteomes" id="UP000317648"/>
    </source>
</evidence>
<dbReference type="SUPFAM" id="SSF53187">
    <property type="entry name" value="Zn-dependent exopeptidases"/>
    <property type="match status" value="1"/>
</dbReference>
<dbReference type="AlphaFoldDB" id="A0A518E3H2"/>
<feature type="domain" description="Peptidase M20 dimerisation" evidence="3">
    <location>
        <begin position="202"/>
        <end position="287"/>
    </location>
</feature>
<feature type="binding site" evidence="2">
    <location>
        <position position="179"/>
    </location>
    <ligand>
        <name>Mn(2+)</name>
        <dbReference type="ChEBI" id="CHEBI:29035"/>
        <label>2</label>
    </ligand>
</feature>
<dbReference type="InterPro" id="IPR011650">
    <property type="entry name" value="Peptidase_M20_dimer"/>
</dbReference>
<dbReference type="GO" id="GO:0019877">
    <property type="term" value="P:diaminopimelate biosynthetic process"/>
    <property type="evidence" value="ECO:0007669"/>
    <property type="project" value="UniProtKB-ARBA"/>
</dbReference>
<accession>A0A518E3H2</accession>
<name>A0A518E3H2_9BACT</name>
<sequence length="409" mass="44370">MDITHSSPPAWSQLLDQAIDRRFPAMVELRRHLHQHPELSGHEQQTSLHLYQKLGDDGFDVRLGPEGRGVIADSVDAARSTSGWLALRADIDALRIHDRKETAYRSQRPGVMHACGHDGHTALVWGAITALSDLRREGALPWETPVRGIFQPAEETCAGAREMIHVGALQGVRAIMAVHMDPGRQVGRIGLRPGVLTANCDEMKISIVGRGGHAARPHEASDPITAAAQLIQALYMHIPRSTDSQDAVVVTIGEIRGGDNANVIPEEVTLRGTIRTLDRTVRAQTREHICRLGAGIGQTCDVKVSVDFGLGSGSVNNDPQLIHLFRRASEDRLGAEAIDNIPRASMGSEDFAFYLDHVPGAMLRLGCASETVGRSALHTPTFDIDEEALRIGAGVLARSAIYWAQSQLA</sequence>
<evidence type="ECO:0000256" key="2">
    <source>
        <dbReference type="PIRSR" id="PIRSR005962-1"/>
    </source>
</evidence>
<feature type="binding site" evidence="2">
    <location>
        <position position="117"/>
    </location>
    <ligand>
        <name>Mn(2+)</name>
        <dbReference type="ChEBI" id="CHEBI:29035"/>
        <label>2</label>
    </ligand>
</feature>
<dbReference type="EMBL" id="CP036433">
    <property type="protein sequence ID" value="QDU98640.1"/>
    <property type="molecule type" value="Genomic_DNA"/>
</dbReference>
<reference evidence="4 5" key="1">
    <citation type="submission" date="2019-02" db="EMBL/GenBank/DDBJ databases">
        <title>Deep-cultivation of Planctomycetes and their phenomic and genomic characterization uncovers novel biology.</title>
        <authorList>
            <person name="Wiegand S."/>
            <person name="Jogler M."/>
            <person name="Boedeker C."/>
            <person name="Pinto D."/>
            <person name="Vollmers J."/>
            <person name="Rivas-Marin E."/>
            <person name="Kohn T."/>
            <person name="Peeters S.H."/>
            <person name="Heuer A."/>
            <person name="Rast P."/>
            <person name="Oberbeckmann S."/>
            <person name="Bunk B."/>
            <person name="Jeske O."/>
            <person name="Meyerdierks A."/>
            <person name="Storesund J.E."/>
            <person name="Kallscheuer N."/>
            <person name="Luecker S."/>
            <person name="Lage O.M."/>
            <person name="Pohl T."/>
            <person name="Merkel B.J."/>
            <person name="Hornburger P."/>
            <person name="Mueller R.-W."/>
            <person name="Bruemmer F."/>
            <person name="Labrenz M."/>
            <person name="Spormann A.M."/>
            <person name="Op den Camp H."/>
            <person name="Overmann J."/>
            <person name="Amann R."/>
            <person name="Jetten M.S.M."/>
            <person name="Mascher T."/>
            <person name="Medema M.H."/>
            <person name="Devos D.P."/>
            <person name="Kaster A.-K."/>
            <person name="Ovreas L."/>
            <person name="Rohde M."/>
            <person name="Galperin M.Y."/>
            <person name="Jogler C."/>
        </authorList>
    </citation>
    <scope>NUCLEOTIDE SEQUENCE [LARGE SCALE GENOMIC DNA]</scope>
    <source>
        <strain evidence="4 5">Pla85_3_4</strain>
    </source>
</reference>
<dbReference type="Gene3D" id="3.40.630.10">
    <property type="entry name" value="Zn peptidases"/>
    <property type="match status" value="1"/>
</dbReference>
<organism evidence="4 5">
    <name type="scientific">Lignipirellula cremea</name>
    <dbReference type="NCBI Taxonomy" id="2528010"/>
    <lineage>
        <taxon>Bacteria</taxon>
        <taxon>Pseudomonadati</taxon>
        <taxon>Planctomycetota</taxon>
        <taxon>Planctomycetia</taxon>
        <taxon>Pirellulales</taxon>
        <taxon>Pirellulaceae</taxon>
        <taxon>Lignipirellula</taxon>
    </lineage>
</organism>
<dbReference type="FunFam" id="3.30.70.360:FF:000001">
    <property type="entry name" value="N-acetyldiaminopimelate deacetylase"/>
    <property type="match status" value="1"/>
</dbReference>
<evidence type="ECO:0000259" key="3">
    <source>
        <dbReference type="Pfam" id="PF07687"/>
    </source>
</evidence>
<feature type="binding site" evidence="2">
    <location>
        <position position="378"/>
    </location>
    <ligand>
        <name>Mn(2+)</name>
        <dbReference type="ChEBI" id="CHEBI:29035"/>
        <label>2</label>
    </ligand>
</feature>
<keyword evidence="1 4" id="KW-0378">Hydrolase</keyword>
<dbReference type="PANTHER" id="PTHR11014">
    <property type="entry name" value="PEPTIDASE M20 FAMILY MEMBER"/>
    <property type="match status" value="1"/>
</dbReference>
<feature type="binding site" evidence="2">
    <location>
        <position position="115"/>
    </location>
    <ligand>
        <name>Mn(2+)</name>
        <dbReference type="ChEBI" id="CHEBI:29035"/>
        <label>2</label>
    </ligand>
</feature>
<proteinExistence type="predicted"/>
<dbReference type="PIRSF" id="PIRSF005962">
    <property type="entry name" value="Pept_M20D_amidohydro"/>
    <property type="match status" value="1"/>
</dbReference>
<dbReference type="SUPFAM" id="SSF55031">
    <property type="entry name" value="Bacterial exopeptidase dimerisation domain"/>
    <property type="match status" value="1"/>
</dbReference>
<dbReference type="InterPro" id="IPR002933">
    <property type="entry name" value="Peptidase_M20"/>
</dbReference>
<dbReference type="PANTHER" id="PTHR11014:SF63">
    <property type="entry name" value="METALLOPEPTIDASE, PUTATIVE (AFU_ORTHOLOGUE AFUA_6G09600)-RELATED"/>
    <property type="match status" value="1"/>
</dbReference>
<dbReference type="Proteomes" id="UP000317648">
    <property type="component" value="Chromosome"/>
</dbReference>
<dbReference type="InterPro" id="IPR017439">
    <property type="entry name" value="Amidohydrolase"/>
</dbReference>
<keyword evidence="2" id="KW-0479">Metal-binding</keyword>
<comment type="cofactor">
    <cofactor evidence="2">
        <name>Mn(2+)</name>
        <dbReference type="ChEBI" id="CHEBI:29035"/>
    </cofactor>
    <text evidence="2">The Mn(2+) ion enhances activity.</text>
</comment>
<evidence type="ECO:0000313" key="4">
    <source>
        <dbReference type="EMBL" id="QDU98640.1"/>
    </source>
</evidence>
<dbReference type="GO" id="GO:0046872">
    <property type="term" value="F:metal ion binding"/>
    <property type="evidence" value="ECO:0007669"/>
    <property type="project" value="UniProtKB-KW"/>
</dbReference>
<protein>
    <submittedName>
        <fullName evidence="4">Putative hydrolase YxeP</fullName>
        <ecNumber evidence="4">3.-.-.-</ecNumber>
    </submittedName>
</protein>
<dbReference type="Pfam" id="PF07687">
    <property type="entry name" value="M20_dimer"/>
    <property type="match status" value="1"/>
</dbReference>
<dbReference type="Gene3D" id="3.30.70.360">
    <property type="match status" value="1"/>
</dbReference>
<dbReference type="EC" id="3.-.-.-" evidence="4"/>
<dbReference type="InterPro" id="IPR036264">
    <property type="entry name" value="Bact_exopeptidase_dim_dom"/>
</dbReference>
<dbReference type="KEGG" id="lcre:Pla8534_65120"/>
<feature type="binding site" evidence="2">
    <location>
        <position position="155"/>
    </location>
    <ligand>
        <name>Mn(2+)</name>
        <dbReference type="ChEBI" id="CHEBI:29035"/>
        <label>2</label>
    </ligand>
</feature>
<gene>
    <name evidence="4" type="primary">yxeP_3</name>
    <name evidence="4" type="ORF">Pla8534_65120</name>
</gene>